<feature type="transmembrane region" description="Helical" evidence="1">
    <location>
        <begin position="202"/>
        <end position="221"/>
    </location>
</feature>
<dbReference type="RefSeq" id="WP_230559489.1">
    <property type="nucleotide sequence ID" value="NZ_JAJITC010000001.1"/>
</dbReference>
<keyword evidence="3" id="KW-0560">Oxidoreductase</keyword>
<evidence type="ECO:0000256" key="1">
    <source>
        <dbReference type="SAM" id="Phobius"/>
    </source>
</evidence>
<keyword evidence="1" id="KW-1133">Transmembrane helix</keyword>
<evidence type="ECO:0000259" key="2">
    <source>
        <dbReference type="Pfam" id="PF00487"/>
    </source>
</evidence>
<comment type="caution">
    <text evidence="3">The sequence shown here is derived from an EMBL/GenBank/DDBJ whole genome shotgun (WGS) entry which is preliminary data.</text>
</comment>
<keyword evidence="4" id="KW-1185">Reference proteome</keyword>
<feature type="domain" description="Fatty acid desaturase" evidence="2">
    <location>
        <begin position="51"/>
        <end position="281"/>
    </location>
</feature>
<proteinExistence type="predicted"/>
<dbReference type="CDD" id="cd03509">
    <property type="entry name" value="DesA_FADS-like"/>
    <property type="match status" value="1"/>
</dbReference>
<dbReference type="InterPro" id="IPR005804">
    <property type="entry name" value="FA_desaturase_dom"/>
</dbReference>
<dbReference type="GO" id="GO:0016491">
    <property type="term" value="F:oxidoreductase activity"/>
    <property type="evidence" value="ECO:0007669"/>
    <property type="project" value="UniProtKB-KW"/>
</dbReference>
<keyword evidence="1" id="KW-0472">Membrane</keyword>
<dbReference type="EMBL" id="JAJITC010000001">
    <property type="protein sequence ID" value="MCC8400578.1"/>
    <property type="molecule type" value="Genomic_DNA"/>
</dbReference>
<accession>A0ABS8K758</accession>
<evidence type="ECO:0000313" key="3">
    <source>
        <dbReference type="EMBL" id="MCC8400578.1"/>
    </source>
</evidence>
<dbReference type="Pfam" id="PF00487">
    <property type="entry name" value="FA_desaturase"/>
    <property type="match status" value="1"/>
</dbReference>
<sequence>MATYLDDTQRKHIDRLAANWTWRTQWPTWVLTVAIYGGWFGVATHALLLGLPLTAALLAVFGAWYMSLQHELVHGHPTRSRFVNALFGFAPLAVWFPYHVYRDSHLRHHDDARLTEPGSDPESYFVSASEWQRAGTAMRALLVLRNTLTGRLLVGPAFSIAATGAQALGKIHDGDWRDVPGWLAHLAALVGLTTWLQQVCGIPAWVFIVGVGYGSLALASVRSFHEHRVAQEPAHRTVINEAGWLWRLLFLNNNYHLVHHDLPHVPWFALRVVYEASRQHYVERSGGFLVKGFGEWFRRYGLAAVAHPVAVDASDVDSGNPAASAGLAGKLRVKLTGAVLQGDAAIMLADHHISGMPVVDTEGKLVTSDEERKAICVTAANVRRAKEVQSHLEYPSIPLYQEGRP</sequence>
<name>A0ABS8K758_9BURK</name>
<reference evidence="3 4" key="1">
    <citation type="submission" date="2021-11" db="EMBL/GenBank/DDBJ databases">
        <authorList>
            <person name="Oh E.-T."/>
            <person name="Kim S.-B."/>
        </authorList>
    </citation>
    <scope>NUCLEOTIDE SEQUENCE [LARGE SCALE GENOMIC DNA]</scope>
    <source>
        <strain evidence="3 4">MMS20-SJTN17</strain>
    </source>
</reference>
<feature type="transmembrane region" description="Helical" evidence="1">
    <location>
        <begin position="82"/>
        <end position="101"/>
    </location>
</feature>
<organism evidence="3 4">
    <name type="scientific">Paraburkholderia translucens</name>
    <dbReference type="NCBI Taxonomy" id="2886945"/>
    <lineage>
        <taxon>Bacteria</taxon>
        <taxon>Pseudomonadati</taxon>
        <taxon>Pseudomonadota</taxon>
        <taxon>Betaproteobacteria</taxon>
        <taxon>Burkholderiales</taxon>
        <taxon>Burkholderiaceae</taxon>
        <taxon>Paraburkholderia</taxon>
    </lineage>
</organism>
<evidence type="ECO:0000313" key="4">
    <source>
        <dbReference type="Proteomes" id="UP001430614"/>
    </source>
</evidence>
<dbReference type="Proteomes" id="UP001430614">
    <property type="component" value="Unassembled WGS sequence"/>
</dbReference>
<dbReference type="EC" id="1.14.19.-" evidence="3"/>
<feature type="transmembrane region" description="Helical" evidence="1">
    <location>
        <begin position="29"/>
        <end position="61"/>
    </location>
</feature>
<gene>
    <name evidence="3" type="ORF">LJ655_01495</name>
</gene>
<protein>
    <submittedName>
        <fullName evidence="3">Fatty acid desaturase</fullName>
        <ecNumber evidence="3">1.14.19.-</ecNumber>
    </submittedName>
</protein>
<keyword evidence="1" id="KW-0812">Transmembrane</keyword>